<proteinExistence type="predicted"/>
<dbReference type="InterPro" id="IPR011050">
    <property type="entry name" value="Pectin_lyase_fold/virulence"/>
</dbReference>
<dbReference type="OrthoDB" id="8901262at2"/>
<evidence type="ECO:0000256" key="2">
    <source>
        <dbReference type="ARBA" id="ARBA00004442"/>
    </source>
</evidence>
<protein>
    <submittedName>
        <fullName evidence="11">T9SS C-terminal target domain-containing protein</fullName>
    </submittedName>
</protein>
<dbReference type="SMART" id="SM00710">
    <property type="entry name" value="PbH1"/>
    <property type="match status" value="4"/>
</dbReference>
<evidence type="ECO:0000256" key="4">
    <source>
        <dbReference type="ARBA" id="ARBA00022525"/>
    </source>
</evidence>
<accession>A0A086A5L2</accession>
<evidence type="ECO:0000256" key="5">
    <source>
        <dbReference type="ARBA" id="ARBA00022729"/>
    </source>
</evidence>
<evidence type="ECO:0000256" key="3">
    <source>
        <dbReference type="ARBA" id="ARBA00004613"/>
    </source>
</evidence>
<keyword evidence="5 8" id="KW-0732">Signal</keyword>
<reference evidence="11 13" key="2">
    <citation type="submission" date="2016-11" db="EMBL/GenBank/DDBJ databases">
        <title>Whole genomes of Flavobacteriaceae.</title>
        <authorList>
            <person name="Stine C."/>
            <person name="Li C."/>
            <person name="Tadesse D."/>
        </authorList>
    </citation>
    <scope>NUCLEOTIDE SEQUENCE [LARGE SCALE GENOMIC DNA]</scope>
    <source>
        <strain evidence="11 13">ATCC 29551</strain>
    </source>
</reference>
<evidence type="ECO:0000256" key="7">
    <source>
        <dbReference type="ARBA" id="ARBA00023237"/>
    </source>
</evidence>
<dbReference type="AlphaFoldDB" id="A0A086A5L2"/>
<feature type="domain" description="Secretion system C-terminal sorting" evidence="9">
    <location>
        <begin position="718"/>
        <end position="780"/>
    </location>
</feature>
<dbReference type="Pfam" id="PF18962">
    <property type="entry name" value="Por_Secre_tail"/>
    <property type="match status" value="1"/>
</dbReference>
<dbReference type="PANTHER" id="PTHR11319:SF35">
    <property type="entry name" value="OUTER MEMBRANE PROTEIN PMPC-RELATED"/>
    <property type="match status" value="1"/>
</dbReference>
<dbReference type="Gene3D" id="2.160.20.10">
    <property type="entry name" value="Single-stranded right-handed beta-helix, Pectin lyase-like"/>
    <property type="match status" value="1"/>
</dbReference>
<dbReference type="NCBIfam" id="TIGR01376">
    <property type="entry name" value="POMP_repeat"/>
    <property type="match status" value="1"/>
</dbReference>
<dbReference type="Proteomes" id="UP000198424">
    <property type="component" value="Unassembled WGS sequence"/>
</dbReference>
<keyword evidence="4" id="KW-0964">Secreted</keyword>
<dbReference type="InterPro" id="IPR012334">
    <property type="entry name" value="Pectin_lyas_fold"/>
</dbReference>
<dbReference type="PANTHER" id="PTHR11319">
    <property type="entry name" value="G PROTEIN-COUPLED RECEPTOR-RELATED"/>
    <property type="match status" value="1"/>
</dbReference>
<comment type="caution">
    <text evidence="10">The sequence shown here is derived from an EMBL/GenBank/DDBJ whole genome shotgun (WGS) entry which is preliminary data.</text>
</comment>
<dbReference type="EMBL" id="JPRM01000033">
    <property type="protein sequence ID" value="KFF11976.1"/>
    <property type="molecule type" value="Genomic_DNA"/>
</dbReference>
<dbReference type="EMBL" id="MUGY01000012">
    <property type="protein sequence ID" value="OXA93907.1"/>
    <property type="molecule type" value="Genomic_DNA"/>
</dbReference>
<dbReference type="eggNOG" id="COG3210">
    <property type="taxonomic scope" value="Bacteria"/>
</dbReference>
<evidence type="ECO:0000256" key="6">
    <source>
        <dbReference type="ARBA" id="ARBA00023136"/>
    </source>
</evidence>
<dbReference type="NCBIfam" id="TIGR04183">
    <property type="entry name" value="Por_Secre_tail"/>
    <property type="match status" value="1"/>
</dbReference>
<evidence type="ECO:0000256" key="1">
    <source>
        <dbReference type="ARBA" id="ARBA00004196"/>
    </source>
</evidence>
<dbReference type="STRING" id="991.IW20_18965"/>
<dbReference type="GO" id="GO:0009279">
    <property type="term" value="C:cell outer membrane"/>
    <property type="evidence" value="ECO:0007669"/>
    <property type="project" value="UniProtKB-SubCell"/>
</dbReference>
<sequence>MKIFKIFILLSIVFLHHAQAQVFVSASATGLGNGSSWTNAYTNLQNAINAAKSGQEIWVKSGTYFPSRDRNGTIPTNPRDATFVLKEGIKLYGGFAGAETSLSERNPETNTTILSGDIGVKNDETDNIYTLLLCVDLTSSSRLDGFTVTKANNNRTSGAITIASYIVYHNTGGAGWILSSDIIITNNKFIGNKSNSSTGGLSILYGSNLTFANNVFMGNESVNQAGAIYSSGSSVSFDNCIFLQNFAGQGAAAYIVNNGVSGFISNCTFTDNKSKADGGALLFYSSDPLLRNEIKITDSKFDKNTCVPGGVLNGLITISTRGGAIHAERTNLNIVRCDFTNQIINSLSSGVAMGGAISLGYDTSTKIDKCNFINNSIIPSNRGNSGSGGAIFALSDIEISNCIFAGNHSAGSSGALSLTSVPSTKNRIAVSNSVFTQNTAELYAGAISYGTNASSYPVGFTNLTFHANKAKLQGGAIYLNWGISDAQRTTQLQNCVFEDNSINEIAFSQASQSAYLLATNNRYHTENFSGLLFNDATNPIGKDGIWRTIDDGLRINACSIVADAGTNAALILPGTKNLWTQNDVDIVGNKRVKGENVDLGAYESDASTKPELTNSLPAIVVNTGAKQIVINLDDYFSSTVGNKNTYSITNGNPESGLYQAIITDNILTISFHETLSGSSQINFSILSACGLSSNETISVIITPSLSTEDVTMDRSLFLYPNPVESTLMISGSTPIDSYEIINMLGQTIKKSSFDLRQADVKNLTTGIYYIIINSDNKIHKFKFYKK</sequence>
<feature type="signal peptide" evidence="8">
    <location>
        <begin position="1"/>
        <end position="20"/>
    </location>
</feature>
<evidence type="ECO:0000259" key="9">
    <source>
        <dbReference type="Pfam" id="PF18962"/>
    </source>
</evidence>
<keyword evidence="6" id="KW-0472">Membrane</keyword>
<evidence type="ECO:0000313" key="13">
    <source>
        <dbReference type="Proteomes" id="UP000198424"/>
    </source>
</evidence>
<dbReference type="GO" id="GO:0005576">
    <property type="term" value="C:extracellular region"/>
    <property type="evidence" value="ECO:0007669"/>
    <property type="project" value="UniProtKB-SubCell"/>
</dbReference>
<evidence type="ECO:0000313" key="10">
    <source>
        <dbReference type="EMBL" id="KFF11976.1"/>
    </source>
</evidence>
<keyword evidence="13" id="KW-1185">Reference proteome</keyword>
<evidence type="ECO:0000313" key="11">
    <source>
        <dbReference type="EMBL" id="OXA93907.1"/>
    </source>
</evidence>
<organism evidence="10 12">
    <name type="scientific">Flavobacterium hydatis</name>
    <name type="common">Cytophaga aquatilis</name>
    <dbReference type="NCBI Taxonomy" id="991"/>
    <lineage>
        <taxon>Bacteria</taxon>
        <taxon>Pseudomonadati</taxon>
        <taxon>Bacteroidota</taxon>
        <taxon>Flavobacteriia</taxon>
        <taxon>Flavobacteriales</taxon>
        <taxon>Flavobacteriaceae</taxon>
        <taxon>Flavobacterium</taxon>
    </lineage>
</organism>
<keyword evidence="7" id="KW-0998">Cell outer membrane</keyword>
<dbReference type="InterPro" id="IPR026444">
    <property type="entry name" value="Secre_tail"/>
</dbReference>
<feature type="chain" id="PRO_5001802312" evidence="8">
    <location>
        <begin position="21"/>
        <end position="786"/>
    </location>
</feature>
<comment type="subcellular location">
    <subcellularLocation>
        <location evidence="1">Cell envelope</location>
    </subcellularLocation>
    <subcellularLocation>
        <location evidence="2">Cell outer membrane</location>
    </subcellularLocation>
    <subcellularLocation>
        <location evidence="3">Secreted</location>
    </subcellularLocation>
</comment>
<dbReference type="RefSeq" id="WP_035625788.1">
    <property type="nucleotide sequence ID" value="NZ_JBEWQG010000018.1"/>
</dbReference>
<evidence type="ECO:0000256" key="8">
    <source>
        <dbReference type="SAM" id="SignalP"/>
    </source>
</evidence>
<reference evidence="10 12" key="1">
    <citation type="submission" date="2014-07" db="EMBL/GenBank/DDBJ databases">
        <title>Genome of Flavobacterium hydatis DSM 2063.</title>
        <authorList>
            <person name="Pipes S.E."/>
            <person name="Stropko S.J."/>
            <person name="Newman J.D."/>
        </authorList>
    </citation>
    <scope>NUCLEOTIDE SEQUENCE [LARGE SCALE GENOMIC DNA]</scope>
    <source>
        <strain evidence="10 12">DSM 2063</strain>
    </source>
</reference>
<evidence type="ECO:0000313" key="12">
    <source>
        <dbReference type="Proteomes" id="UP000028712"/>
    </source>
</evidence>
<name>A0A086A5L2_FLAHY</name>
<gene>
    <name evidence="11" type="ORF">B0A62_12185</name>
    <name evidence="10" type="ORF">IW20_18965</name>
</gene>
<dbReference type="InterPro" id="IPR006626">
    <property type="entry name" value="PbH1"/>
</dbReference>
<dbReference type="InterPro" id="IPR003368">
    <property type="entry name" value="POMP_repeat"/>
</dbReference>
<dbReference type="Proteomes" id="UP000028712">
    <property type="component" value="Unassembled WGS sequence"/>
</dbReference>
<dbReference type="SUPFAM" id="SSF51126">
    <property type="entry name" value="Pectin lyase-like"/>
    <property type="match status" value="2"/>
</dbReference>